<sequence>MICKNKSKNHETDARVANQEEEEDHLFVATYISSKVSAKKKWLTDSGCTNQMTYDKSLFKELAY</sequence>
<dbReference type="InParanoid" id="M1BMF8"/>
<protein>
    <submittedName>
        <fullName evidence="1">Gag-pol polyprotein</fullName>
    </submittedName>
</protein>
<reference evidence="2" key="1">
    <citation type="journal article" date="2011" name="Nature">
        <title>Genome sequence and analysis of the tuber crop potato.</title>
        <authorList>
            <consortium name="The Potato Genome Sequencing Consortium"/>
        </authorList>
    </citation>
    <scope>NUCLEOTIDE SEQUENCE [LARGE SCALE GENOMIC DNA]</scope>
    <source>
        <strain evidence="2">cv. DM1-3 516 R44</strain>
    </source>
</reference>
<evidence type="ECO:0000313" key="1">
    <source>
        <dbReference type="EnsemblPlants" id="PGSC0003DMT400048446"/>
    </source>
</evidence>
<organism evidence="1 2">
    <name type="scientific">Solanum tuberosum</name>
    <name type="common">Potato</name>
    <dbReference type="NCBI Taxonomy" id="4113"/>
    <lineage>
        <taxon>Eukaryota</taxon>
        <taxon>Viridiplantae</taxon>
        <taxon>Streptophyta</taxon>
        <taxon>Embryophyta</taxon>
        <taxon>Tracheophyta</taxon>
        <taxon>Spermatophyta</taxon>
        <taxon>Magnoliopsida</taxon>
        <taxon>eudicotyledons</taxon>
        <taxon>Gunneridae</taxon>
        <taxon>Pentapetalae</taxon>
        <taxon>asterids</taxon>
        <taxon>lamiids</taxon>
        <taxon>Solanales</taxon>
        <taxon>Solanaceae</taxon>
        <taxon>Solanoideae</taxon>
        <taxon>Solaneae</taxon>
        <taxon>Solanum</taxon>
    </lineage>
</organism>
<accession>M1BMF8</accession>
<dbReference type="HOGENOM" id="CLU_2872102_0_0_1"/>
<dbReference type="Proteomes" id="UP000011115">
    <property type="component" value="Unassembled WGS sequence"/>
</dbReference>
<keyword evidence="2" id="KW-1185">Reference proteome</keyword>
<dbReference type="Gramene" id="PGSC0003DMT400048446">
    <property type="protein sequence ID" value="PGSC0003DMT400048446"/>
    <property type="gene ID" value="PGSC0003DMG400018817"/>
</dbReference>
<evidence type="ECO:0000313" key="2">
    <source>
        <dbReference type="Proteomes" id="UP000011115"/>
    </source>
</evidence>
<name>M1BMF8_SOLTU</name>
<dbReference type="EnsemblPlants" id="PGSC0003DMT400048446">
    <property type="protein sequence ID" value="PGSC0003DMT400048446"/>
    <property type="gene ID" value="PGSC0003DMG400018817"/>
</dbReference>
<proteinExistence type="predicted"/>
<dbReference type="PaxDb" id="4113-PGSC0003DMT400048446"/>
<reference evidence="1" key="2">
    <citation type="submission" date="2015-06" db="UniProtKB">
        <authorList>
            <consortium name="EnsemblPlants"/>
        </authorList>
    </citation>
    <scope>IDENTIFICATION</scope>
    <source>
        <strain evidence="1">DM1-3 516 R44</strain>
    </source>
</reference>
<dbReference type="AlphaFoldDB" id="M1BMF8"/>